<sequence length="41" mass="4730">MRTFLGPYHKNFLVICTIKIISAVIILIADAVSRYNFRAIF</sequence>
<comment type="caution">
    <text evidence="2">The sequence shown here is derived from an EMBL/GenBank/DDBJ whole genome shotgun (WGS) entry which is preliminary data.</text>
</comment>
<evidence type="ECO:0000313" key="2">
    <source>
        <dbReference type="EMBL" id="OOM14218.1"/>
    </source>
</evidence>
<evidence type="ECO:0000256" key="1">
    <source>
        <dbReference type="SAM" id="Phobius"/>
    </source>
</evidence>
<proteinExistence type="predicted"/>
<reference evidence="2 3" key="1">
    <citation type="submission" date="2016-05" db="EMBL/GenBank/DDBJ databases">
        <title>Microbial solvent formation.</title>
        <authorList>
            <person name="Poehlein A."/>
            <person name="Montoya Solano J.D."/>
            <person name="Flitsch S."/>
            <person name="Krabben P."/>
            <person name="Duerre P."/>
            <person name="Daniel R."/>
        </authorList>
    </citation>
    <scope>NUCLEOTIDE SEQUENCE [LARGE SCALE GENOMIC DNA]</scope>
    <source>
        <strain evidence="2 3">L1-8</strain>
    </source>
</reference>
<gene>
    <name evidence="2" type="ORF">CLOSAC_10910</name>
</gene>
<keyword evidence="1" id="KW-0812">Transmembrane</keyword>
<keyword evidence="1" id="KW-1133">Transmembrane helix</keyword>
<feature type="transmembrane region" description="Helical" evidence="1">
    <location>
        <begin position="12"/>
        <end position="32"/>
    </location>
</feature>
<dbReference type="AlphaFoldDB" id="A0A1S8NCV2"/>
<protein>
    <submittedName>
        <fullName evidence="2">Uncharacterized protein</fullName>
    </submittedName>
</protein>
<accession>A0A1S8NCV2</accession>
<keyword evidence="1" id="KW-0472">Membrane</keyword>
<dbReference type="RefSeq" id="WP_278281478.1">
    <property type="nucleotide sequence ID" value="NZ_LZYZ01000002.1"/>
</dbReference>
<dbReference type="EMBL" id="LZYZ01000002">
    <property type="protein sequence ID" value="OOM14218.1"/>
    <property type="molecule type" value="Genomic_DNA"/>
</dbReference>
<evidence type="ECO:0000313" key="3">
    <source>
        <dbReference type="Proteomes" id="UP000191154"/>
    </source>
</evidence>
<name>A0A1S8NCV2_CLOSA</name>
<organism evidence="2 3">
    <name type="scientific">Clostridium saccharobutylicum</name>
    <dbReference type="NCBI Taxonomy" id="169679"/>
    <lineage>
        <taxon>Bacteria</taxon>
        <taxon>Bacillati</taxon>
        <taxon>Bacillota</taxon>
        <taxon>Clostridia</taxon>
        <taxon>Eubacteriales</taxon>
        <taxon>Clostridiaceae</taxon>
        <taxon>Clostridium</taxon>
    </lineage>
</organism>
<dbReference type="Proteomes" id="UP000191154">
    <property type="component" value="Unassembled WGS sequence"/>
</dbReference>